<gene>
    <name evidence="1" type="ORF">DHETER_LOCUS14192</name>
</gene>
<feature type="non-terminal residue" evidence="1">
    <location>
        <position position="1"/>
    </location>
</feature>
<evidence type="ECO:0000313" key="1">
    <source>
        <dbReference type="EMBL" id="CAG8743396.1"/>
    </source>
</evidence>
<protein>
    <submittedName>
        <fullName evidence="1">11052_t:CDS:1</fullName>
    </submittedName>
</protein>
<name>A0ACA9QDF0_9GLOM</name>
<dbReference type="EMBL" id="CAJVPU010042381">
    <property type="protein sequence ID" value="CAG8743396.1"/>
    <property type="molecule type" value="Genomic_DNA"/>
</dbReference>
<sequence length="99" mass="10650">LAISILIFFAIHLTVPILNMTSSTTICDFLLTTVCLSCEIRFNIIDDVKIRILVQVAADEICGTNVELILGIVEFVDTGILGVVELILGVVEFVNAAVG</sequence>
<accession>A0ACA9QDF0</accession>
<dbReference type="Proteomes" id="UP000789702">
    <property type="component" value="Unassembled WGS sequence"/>
</dbReference>
<evidence type="ECO:0000313" key="2">
    <source>
        <dbReference type="Proteomes" id="UP000789702"/>
    </source>
</evidence>
<reference evidence="1" key="1">
    <citation type="submission" date="2021-06" db="EMBL/GenBank/DDBJ databases">
        <authorList>
            <person name="Kallberg Y."/>
            <person name="Tangrot J."/>
            <person name="Rosling A."/>
        </authorList>
    </citation>
    <scope>NUCLEOTIDE SEQUENCE</scope>
    <source>
        <strain evidence="1">IL203A</strain>
    </source>
</reference>
<keyword evidence="2" id="KW-1185">Reference proteome</keyword>
<comment type="caution">
    <text evidence="1">The sequence shown here is derived from an EMBL/GenBank/DDBJ whole genome shotgun (WGS) entry which is preliminary data.</text>
</comment>
<proteinExistence type="predicted"/>
<organism evidence="1 2">
    <name type="scientific">Dentiscutata heterogama</name>
    <dbReference type="NCBI Taxonomy" id="1316150"/>
    <lineage>
        <taxon>Eukaryota</taxon>
        <taxon>Fungi</taxon>
        <taxon>Fungi incertae sedis</taxon>
        <taxon>Mucoromycota</taxon>
        <taxon>Glomeromycotina</taxon>
        <taxon>Glomeromycetes</taxon>
        <taxon>Diversisporales</taxon>
        <taxon>Gigasporaceae</taxon>
        <taxon>Dentiscutata</taxon>
    </lineage>
</organism>